<comment type="caution">
    <text evidence="1">The sequence shown here is derived from an EMBL/GenBank/DDBJ whole genome shotgun (WGS) entry which is preliminary data.</text>
</comment>
<proteinExistence type="predicted"/>
<accession>A0A9P0L9Q0</accession>
<name>A0A9P0L9Q0_ACAOB</name>
<protein>
    <submittedName>
        <fullName evidence="1">Uncharacterized protein</fullName>
    </submittedName>
</protein>
<dbReference type="Proteomes" id="UP001152888">
    <property type="component" value="Unassembled WGS sequence"/>
</dbReference>
<evidence type="ECO:0000313" key="1">
    <source>
        <dbReference type="EMBL" id="CAH1991007.1"/>
    </source>
</evidence>
<reference evidence="1" key="1">
    <citation type="submission" date="2022-03" db="EMBL/GenBank/DDBJ databases">
        <authorList>
            <person name="Sayadi A."/>
        </authorList>
    </citation>
    <scope>NUCLEOTIDE SEQUENCE</scope>
</reference>
<organism evidence="1 2">
    <name type="scientific">Acanthoscelides obtectus</name>
    <name type="common">Bean weevil</name>
    <name type="synonym">Bruchus obtectus</name>
    <dbReference type="NCBI Taxonomy" id="200917"/>
    <lineage>
        <taxon>Eukaryota</taxon>
        <taxon>Metazoa</taxon>
        <taxon>Ecdysozoa</taxon>
        <taxon>Arthropoda</taxon>
        <taxon>Hexapoda</taxon>
        <taxon>Insecta</taxon>
        <taxon>Pterygota</taxon>
        <taxon>Neoptera</taxon>
        <taxon>Endopterygota</taxon>
        <taxon>Coleoptera</taxon>
        <taxon>Polyphaga</taxon>
        <taxon>Cucujiformia</taxon>
        <taxon>Chrysomeloidea</taxon>
        <taxon>Chrysomelidae</taxon>
        <taxon>Bruchinae</taxon>
        <taxon>Bruchini</taxon>
        <taxon>Acanthoscelides</taxon>
    </lineage>
</organism>
<keyword evidence="2" id="KW-1185">Reference proteome</keyword>
<dbReference type="EMBL" id="CAKOFQ010007103">
    <property type="protein sequence ID" value="CAH1991007.1"/>
    <property type="molecule type" value="Genomic_DNA"/>
</dbReference>
<gene>
    <name evidence="1" type="ORF">ACAOBT_LOCUS20014</name>
</gene>
<sequence>MGELLLRFLLPAGGMEERILQEALMLKCLISEWNTI</sequence>
<evidence type="ECO:0000313" key="2">
    <source>
        <dbReference type="Proteomes" id="UP001152888"/>
    </source>
</evidence>
<dbReference type="AlphaFoldDB" id="A0A9P0L9Q0"/>